<proteinExistence type="predicted"/>
<keyword evidence="7" id="KW-1015">Disulfide bond</keyword>
<evidence type="ECO:0000256" key="3">
    <source>
        <dbReference type="ARBA" id="ARBA00022692"/>
    </source>
</evidence>
<dbReference type="EMBL" id="BPVZ01000002">
    <property type="protein sequence ID" value="GKU87240.1"/>
    <property type="molecule type" value="Genomic_DNA"/>
</dbReference>
<accession>A0AAV5HKA3</accession>
<evidence type="ECO:0000256" key="1">
    <source>
        <dbReference type="ARBA" id="ARBA00004162"/>
    </source>
</evidence>
<evidence type="ECO:0000256" key="8">
    <source>
        <dbReference type="SAM" id="SignalP"/>
    </source>
</evidence>
<keyword evidence="4 8" id="KW-0732">Signal</keyword>
<reference evidence="9 10" key="1">
    <citation type="journal article" date="2021" name="Commun. Biol.">
        <title>The genome of Shorea leprosula (Dipterocarpaceae) highlights the ecological relevance of drought in aseasonal tropical rainforests.</title>
        <authorList>
            <person name="Ng K.K.S."/>
            <person name="Kobayashi M.J."/>
            <person name="Fawcett J.A."/>
            <person name="Hatakeyama M."/>
            <person name="Paape T."/>
            <person name="Ng C.H."/>
            <person name="Ang C.C."/>
            <person name="Tnah L.H."/>
            <person name="Lee C.T."/>
            <person name="Nishiyama T."/>
            <person name="Sese J."/>
            <person name="O'Brien M.J."/>
            <person name="Copetti D."/>
            <person name="Mohd Noor M.I."/>
            <person name="Ong R.C."/>
            <person name="Putra M."/>
            <person name="Sireger I.Z."/>
            <person name="Indrioko S."/>
            <person name="Kosugi Y."/>
            <person name="Izuno A."/>
            <person name="Isagi Y."/>
            <person name="Lee S.L."/>
            <person name="Shimizu K.K."/>
        </authorList>
    </citation>
    <scope>NUCLEOTIDE SEQUENCE [LARGE SCALE GENOMIC DNA]</scope>
    <source>
        <strain evidence="9">214</strain>
    </source>
</reference>
<sequence>MLELLHLKLLLEHLVTLPLALSKDASPGNNQHSEHHFLVNYMISALNDADNPMAELTKCIDPNLTHYHKDSVLKMALLSKDCVDENQNQHPDMSIVVLRLSQIFMSCEEWKNHQDSHTKF</sequence>
<dbReference type="PANTHER" id="PTHR46204:SF5">
    <property type="entry name" value="PROTEIN KINASE DOMAIN-CONTAINING PROTEIN"/>
    <property type="match status" value="1"/>
</dbReference>
<dbReference type="InterPro" id="IPR044812">
    <property type="entry name" value="CERK1/LYK3-like"/>
</dbReference>
<evidence type="ECO:0000256" key="7">
    <source>
        <dbReference type="ARBA" id="ARBA00023157"/>
    </source>
</evidence>
<keyword evidence="2" id="KW-1003">Cell membrane</keyword>
<evidence type="ECO:0000313" key="9">
    <source>
        <dbReference type="EMBL" id="GKU87240.1"/>
    </source>
</evidence>
<dbReference type="AlphaFoldDB" id="A0AAV5HKA3"/>
<evidence type="ECO:0000256" key="5">
    <source>
        <dbReference type="ARBA" id="ARBA00022989"/>
    </source>
</evidence>
<comment type="caution">
    <text evidence="9">The sequence shown here is derived from an EMBL/GenBank/DDBJ whole genome shotgun (WGS) entry which is preliminary data.</text>
</comment>
<feature type="signal peptide" evidence="8">
    <location>
        <begin position="1"/>
        <end position="22"/>
    </location>
</feature>
<dbReference type="GO" id="GO:0019199">
    <property type="term" value="F:transmembrane receptor protein kinase activity"/>
    <property type="evidence" value="ECO:0007669"/>
    <property type="project" value="InterPro"/>
</dbReference>
<evidence type="ECO:0000256" key="4">
    <source>
        <dbReference type="ARBA" id="ARBA00022729"/>
    </source>
</evidence>
<dbReference type="GO" id="GO:0045087">
    <property type="term" value="P:innate immune response"/>
    <property type="evidence" value="ECO:0007669"/>
    <property type="project" value="InterPro"/>
</dbReference>
<keyword evidence="10" id="KW-1185">Reference proteome</keyword>
<gene>
    <name evidence="9" type="ORF">SLEP1_g1679</name>
</gene>
<keyword evidence="3" id="KW-0812">Transmembrane</keyword>
<evidence type="ECO:0000313" key="10">
    <source>
        <dbReference type="Proteomes" id="UP001054252"/>
    </source>
</evidence>
<dbReference type="GO" id="GO:0005886">
    <property type="term" value="C:plasma membrane"/>
    <property type="evidence" value="ECO:0007669"/>
    <property type="project" value="UniProtKB-SubCell"/>
</dbReference>
<dbReference type="PANTHER" id="PTHR46204">
    <property type="entry name" value="CHITIN ELICITOR RECEPTOR KINASE 1-RELATED"/>
    <property type="match status" value="1"/>
</dbReference>
<feature type="chain" id="PRO_5043596232" evidence="8">
    <location>
        <begin position="23"/>
        <end position="120"/>
    </location>
</feature>
<protein>
    <submittedName>
        <fullName evidence="9">Uncharacterized protein</fullName>
    </submittedName>
</protein>
<comment type="subcellular location">
    <subcellularLocation>
        <location evidence="1">Cell membrane</location>
        <topology evidence="1">Single-pass membrane protein</topology>
    </subcellularLocation>
</comment>
<evidence type="ECO:0000256" key="2">
    <source>
        <dbReference type="ARBA" id="ARBA00022475"/>
    </source>
</evidence>
<name>A0AAV5HKA3_9ROSI</name>
<dbReference type="Proteomes" id="UP001054252">
    <property type="component" value="Unassembled WGS sequence"/>
</dbReference>
<organism evidence="9 10">
    <name type="scientific">Rubroshorea leprosula</name>
    <dbReference type="NCBI Taxonomy" id="152421"/>
    <lineage>
        <taxon>Eukaryota</taxon>
        <taxon>Viridiplantae</taxon>
        <taxon>Streptophyta</taxon>
        <taxon>Embryophyta</taxon>
        <taxon>Tracheophyta</taxon>
        <taxon>Spermatophyta</taxon>
        <taxon>Magnoliopsida</taxon>
        <taxon>eudicotyledons</taxon>
        <taxon>Gunneridae</taxon>
        <taxon>Pentapetalae</taxon>
        <taxon>rosids</taxon>
        <taxon>malvids</taxon>
        <taxon>Malvales</taxon>
        <taxon>Dipterocarpaceae</taxon>
        <taxon>Rubroshorea</taxon>
    </lineage>
</organism>
<keyword evidence="6" id="KW-0472">Membrane</keyword>
<keyword evidence="5" id="KW-1133">Transmembrane helix</keyword>
<evidence type="ECO:0000256" key="6">
    <source>
        <dbReference type="ARBA" id="ARBA00023136"/>
    </source>
</evidence>